<dbReference type="EMBL" id="CM055102">
    <property type="protein sequence ID" value="KAJ7538549.1"/>
    <property type="molecule type" value="Genomic_DNA"/>
</dbReference>
<accession>A0ACC2C962</accession>
<dbReference type="Proteomes" id="UP001162992">
    <property type="component" value="Chromosome 11"/>
</dbReference>
<proteinExistence type="predicted"/>
<sequence>MAVLGSTLLFLALLGFVLATCAEARQALVICPSIVRAVEGLLNNVSIHGSALSFDGAMAIKRGGSAVRRGNYSACDGQSGHFWFKGGDLPSDDWPPLVFNARTMVAMVLAAIGASLSSAGGVGGGGLFVPIFNLLLQFDAKTSAALCNFMIFGGMFANISLNSLQHHPSHSERSMIDLDAALLIQPNMLLGICLGVFCNVMFPGWLIILLLTIILIVVTSRSCGYGVRLWKKESCIAFHERTMLARVTGCMAHEEGNKCGTNHDMIAESVCGTETLPISLENGDIAAVVRSNESNVTAKEAETQSKLPQNSLQEPLLPLGSPEGSNYSYMKLLMLVIVWFAFFALQILRGGKTSESMLHLEPCGIGYWLLTGLQVPLSVAITAWTASHLQGKNKGSFSRLPQKEGDLLPAAYTMLPVMALLAGILGGMLGIGGGMIINPILLEIGMLPQVTAATSALLVFFSSSLSVVQFWLMGRIPIEHAIIFAILCFVFSGLGLLTLQRVITRYGRASLIVFCLSFVMGLSAILMGFFGSLDVWGQYSRGEYMGFHTPC</sequence>
<evidence type="ECO:0000313" key="2">
    <source>
        <dbReference type="Proteomes" id="UP001162992"/>
    </source>
</evidence>
<keyword evidence="2" id="KW-1185">Reference proteome</keyword>
<evidence type="ECO:0000313" key="1">
    <source>
        <dbReference type="EMBL" id="KAJ7538549.1"/>
    </source>
</evidence>
<protein>
    <submittedName>
        <fullName evidence="1">Uncharacterized protein</fullName>
    </submittedName>
</protein>
<reference evidence="2" key="1">
    <citation type="journal article" date="2024" name="Proc. Natl. Acad. Sci. U.S.A.">
        <title>Extraordinary preservation of gene collinearity over three hundred million years revealed in homosporous lycophytes.</title>
        <authorList>
            <person name="Li C."/>
            <person name="Wickell D."/>
            <person name="Kuo L.Y."/>
            <person name="Chen X."/>
            <person name="Nie B."/>
            <person name="Liao X."/>
            <person name="Peng D."/>
            <person name="Ji J."/>
            <person name="Jenkins J."/>
            <person name="Williams M."/>
            <person name="Shu S."/>
            <person name="Plott C."/>
            <person name="Barry K."/>
            <person name="Rajasekar S."/>
            <person name="Grimwood J."/>
            <person name="Han X."/>
            <person name="Sun S."/>
            <person name="Hou Z."/>
            <person name="He W."/>
            <person name="Dai G."/>
            <person name="Sun C."/>
            <person name="Schmutz J."/>
            <person name="Leebens-Mack J.H."/>
            <person name="Li F.W."/>
            <person name="Wang L."/>
        </authorList>
    </citation>
    <scope>NUCLEOTIDE SEQUENCE [LARGE SCALE GENOMIC DNA]</scope>
    <source>
        <strain evidence="2">cv. PW_Plant_1</strain>
    </source>
</reference>
<comment type="caution">
    <text evidence="1">The sequence shown here is derived from an EMBL/GenBank/DDBJ whole genome shotgun (WGS) entry which is preliminary data.</text>
</comment>
<gene>
    <name evidence="1" type="ORF">O6H91_11G053900</name>
</gene>
<name>A0ACC2C962_DIPCM</name>
<organism evidence="1 2">
    <name type="scientific">Diphasiastrum complanatum</name>
    <name type="common">Issler's clubmoss</name>
    <name type="synonym">Lycopodium complanatum</name>
    <dbReference type="NCBI Taxonomy" id="34168"/>
    <lineage>
        <taxon>Eukaryota</taxon>
        <taxon>Viridiplantae</taxon>
        <taxon>Streptophyta</taxon>
        <taxon>Embryophyta</taxon>
        <taxon>Tracheophyta</taxon>
        <taxon>Lycopodiopsida</taxon>
        <taxon>Lycopodiales</taxon>
        <taxon>Lycopodiaceae</taxon>
        <taxon>Lycopodioideae</taxon>
        <taxon>Diphasiastrum</taxon>
    </lineage>
</organism>